<comment type="caution">
    <text evidence="2">The sequence shown here is derived from an EMBL/GenBank/DDBJ whole genome shotgun (WGS) entry which is preliminary data.</text>
</comment>
<reference evidence="2 3" key="1">
    <citation type="journal article" date="2015" name="Antonie Van Leeuwenhoek">
        <title>Pseudooceanicola atlanticus gen. nov. sp. nov., isolated from surface seawater of the Atlantic Ocean and reclassification of Oceanicola batsensis, Oceanicola marinus, Oceanicola nitratireducens, Oceanicola nanhaiensis, Oceanicola antarcticus and Oceanicola flagellatus, as Pseudooceanicola batsensis comb. nov., Pseudooceanicola marinus comb. nov., Pseudooceanicola nitratireducens comb. nov., Pseudooceanicola nanhaiensis comb. nov., Pseudooceanicola antarcticus comb. nov., and Pseudooceanicola flagellatus comb. nov.</title>
        <authorList>
            <person name="Lai Q."/>
            <person name="Li G."/>
            <person name="Liu X."/>
            <person name="Du Y."/>
            <person name="Sun F."/>
            <person name="Shao Z."/>
        </authorList>
    </citation>
    <scope>NUCLEOTIDE SEQUENCE [LARGE SCALE GENOMIC DNA]</scope>
    <source>
        <strain evidence="2 3">22II-s11g</strain>
    </source>
</reference>
<feature type="transmembrane region" description="Helical" evidence="1">
    <location>
        <begin position="41"/>
        <end position="62"/>
    </location>
</feature>
<keyword evidence="1" id="KW-0812">Transmembrane</keyword>
<dbReference type="AlphaFoldDB" id="A0A0A0EEA0"/>
<name>A0A0A0EEA0_9RHOB</name>
<accession>A0A0A0EEA0</accession>
<dbReference type="STRING" id="1461694.ATO9_12075"/>
<dbReference type="Proteomes" id="UP000030004">
    <property type="component" value="Unassembled WGS sequence"/>
</dbReference>
<evidence type="ECO:0000313" key="3">
    <source>
        <dbReference type="Proteomes" id="UP000030004"/>
    </source>
</evidence>
<keyword evidence="3" id="KW-1185">Reference proteome</keyword>
<protein>
    <submittedName>
        <fullName evidence="2">Uncharacterized protein</fullName>
    </submittedName>
</protein>
<evidence type="ECO:0000256" key="1">
    <source>
        <dbReference type="SAM" id="Phobius"/>
    </source>
</evidence>
<keyword evidence="1" id="KW-0472">Membrane</keyword>
<gene>
    <name evidence="2" type="ORF">ATO9_12075</name>
</gene>
<proteinExistence type="predicted"/>
<keyword evidence="1" id="KW-1133">Transmembrane helix</keyword>
<dbReference type="EMBL" id="AQQX01000004">
    <property type="protein sequence ID" value="KGM48378.1"/>
    <property type="molecule type" value="Genomic_DNA"/>
</dbReference>
<feature type="transmembrane region" description="Helical" evidence="1">
    <location>
        <begin position="17"/>
        <end position="35"/>
    </location>
</feature>
<dbReference type="eggNOG" id="ENOG5032RXY">
    <property type="taxonomic scope" value="Bacteria"/>
</dbReference>
<sequence length="168" mass="17694">MSAEILANVAASQGRRVFGVGVLAGLGLLLVRMGIAGGGGSWLDGLVIVMGVAALAASWLMYRATAHRVELREEGLFDSDGTCLAAMEDIVSVDRGTFAFKPSNGFLVRTQRSLGRMWKPGLYWRLGNRIGVGGITRAAEAKLMADILTVKLAERAADAEAAKGGQDD</sequence>
<evidence type="ECO:0000313" key="2">
    <source>
        <dbReference type="EMBL" id="KGM48378.1"/>
    </source>
</evidence>
<organism evidence="2 3">
    <name type="scientific">Pseudooceanicola atlanticus</name>
    <dbReference type="NCBI Taxonomy" id="1461694"/>
    <lineage>
        <taxon>Bacteria</taxon>
        <taxon>Pseudomonadati</taxon>
        <taxon>Pseudomonadota</taxon>
        <taxon>Alphaproteobacteria</taxon>
        <taxon>Rhodobacterales</taxon>
        <taxon>Paracoccaceae</taxon>
        <taxon>Pseudooceanicola</taxon>
    </lineage>
</organism>
<dbReference type="RefSeq" id="WP_043749082.1">
    <property type="nucleotide sequence ID" value="NZ_AQQX01000004.1"/>
</dbReference>